<evidence type="ECO:0000313" key="3">
    <source>
        <dbReference type="RefSeq" id="XP_033818500.1"/>
    </source>
</evidence>
<dbReference type="KEGG" id="gsh:117368866"/>
<feature type="compositionally biased region" description="Low complexity" evidence="1">
    <location>
        <begin position="529"/>
        <end position="546"/>
    </location>
</feature>
<feature type="compositionally biased region" description="Basic and acidic residues" evidence="1">
    <location>
        <begin position="549"/>
        <end position="558"/>
    </location>
</feature>
<feature type="compositionally biased region" description="Polar residues" evidence="1">
    <location>
        <begin position="318"/>
        <end position="335"/>
    </location>
</feature>
<feature type="compositionally biased region" description="Basic and acidic residues" evidence="1">
    <location>
        <begin position="624"/>
        <end position="650"/>
    </location>
</feature>
<reference evidence="3" key="1">
    <citation type="submission" date="2025-08" db="UniProtKB">
        <authorList>
            <consortium name="RefSeq"/>
        </authorList>
    </citation>
    <scope>IDENTIFICATION</scope>
</reference>
<dbReference type="InParanoid" id="A0A6P8SHR9"/>
<dbReference type="GO" id="GO:0042552">
    <property type="term" value="P:myelination"/>
    <property type="evidence" value="ECO:0007669"/>
    <property type="project" value="TreeGrafter"/>
</dbReference>
<feature type="compositionally biased region" description="Polar residues" evidence="1">
    <location>
        <begin position="569"/>
        <end position="583"/>
    </location>
</feature>
<dbReference type="Proteomes" id="UP000515159">
    <property type="component" value="Chromosome 11"/>
</dbReference>
<dbReference type="InterPro" id="IPR026115">
    <property type="entry name" value="NABC1"/>
</dbReference>
<dbReference type="AlphaFoldDB" id="A0A6P8SHR9"/>
<evidence type="ECO:0000256" key="1">
    <source>
        <dbReference type="SAM" id="MobiDB-lite"/>
    </source>
</evidence>
<feature type="compositionally biased region" description="Basic and acidic residues" evidence="1">
    <location>
        <begin position="671"/>
        <end position="685"/>
    </location>
</feature>
<gene>
    <name evidence="3" type="primary">BCAS1</name>
</gene>
<feature type="region of interest" description="Disordered" evidence="1">
    <location>
        <begin position="83"/>
        <end position="103"/>
    </location>
</feature>
<sequence>MKVFPLKAVGGELSAPPIRSAEESQHPPHLQSPELEERRLPQATCTSQSASLELQRITAQNLFPSTVTMGNIISVPEDTECQENGFSAEDAKHSSENGNLQNGPTTIYYVHNVSLQKNDVVDTSENIKQNNVDPSSQKTMEIISASEENGKSPGNEAKPSMPVTKPFFNIRLTRPAPGSTREPARDSAAGTEKAEANSAKPVMNNAPSETVQRPDAAVLIESSDKGPNQALNSITLDIGQTNVTGPPEPDHTALKPIEISLFSKLFKPDRARENTKAQLNLSQEMNTAPQQDPNLTAQDVSSLQQNNILQEQNIDVGSQSAVQLQSPATFSSPSNEDLKESKAKEENSKTAASSENNPVMSFFKNLVIPKPLPKSDDVPKSDSEDKKRGNGTCKKTALPKIGIMASKREKAKGRQPVVQQKTEAPAKAGQESPKGGKSAFRRLFGLKSAKENQQTTETKRVEEPAVVAMAVKAEKAAPVQAIKQETKTPERAAKEQVPAASEVQTDGPQKSSKESTPRAMLFWKKTAAEPEVQPAVQQPPVQAAAPSKDMIKTSEGQRTKNSKIINFFKQLSDSGNGGSTNAEEVNGKGPDQPTLDPAEGSATQKTSQKSVAPVVIESQPVAPKGKESAKEKKAELSKQRINKQETKDSQEIASSAQQPCSQPQAMQNGEDTTKDPMLKRTEKRQSFGTFFKAMGSKKTCDAEVQTDPTPVLK</sequence>
<keyword evidence="2" id="KW-1185">Reference proteome</keyword>
<feature type="compositionally biased region" description="Basic and acidic residues" evidence="1">
    <location>
        <begin position="336"/>
        <end position="348"/>
    </location>
</feature>
<dbReference type="PANTHER" id="PTHR15016">
    <property type="entry name" value="BREAST CARCINOMA-AMPLIFIED SEQUENCE 1"/>
    <property type="match status" value="1"/>
</dbReference>
<feature type="compositionally biased region" description="Polar residues" evidence="1">
    <location>
        <begin position="349"/>
        <end position="359"/>
    </location>
</feature>
<feature type="compositionally biased region" description="Basic and acidic residues" evidence="1">
    <location>
        <begin position="373"/>
        <end position="388"/>
    </location>
</feature>
<name>A0A6P8SHR9_GEOSA</name>
<feature type="region of interest" description="Disordered" evidence="1">
    <location>
        <begin position="474"/>
        <end position="687"/>
    </location>
</feature>
<dbReference type="RefSeq" id="XP_033818500.1">
    <property type="nucleotide sequence ID" value="XM_033962609.1"/>
</dbReference>
<dbReference type="CTD" id="8537"/>
<feature type="region of interest" description="Disordered" evidence="1">
    <location>
        <begin position="1"/>
        <end position="40"/>
    </location>
</feature>
<proteinExistence type="predicted"/>
<feature type="compositionally biased region" description="Polar residues" evidence="1">
    <location>
        <begin position="601"/>
        <end position="610"/>
    </location>
</feature>
<feature type="region of interest" description="Disordered" evidence="1">
    <location>
        <begin position="172"/>
        <end position="211"/>
    </location>
</feature>
<organism evidence="2 3">
    <name type="scientific">Geotrypetes seraphini</name>
    <name type="common">Gaboon caecilian</name>
    <name type="synonym">Caecilia seraphini</name>
    <dbReference type="NCBI Taxonomy" id="260995"/>
    <lineage>
        <taxon>Eukaryota</taxon>
        <taxon>Metazoa</taxon>
        <taxon>Chordata</taxon>
        <taxon>Craniata</taxon>
        <taxon>Vertebrata</taxon>
        <taxon>Euteleostomi</taxon>
        <taxon>Amphibia</taxon>
        <taxon>Gymnophiona</taxon>
        <taxon>Geotrypetes</taxon>
    </lineage>
</organism>
<evidence type="ECO:0000313" key="2">
    <source>
        <dbReference type="Proteomes" id="UP000515159"/>
    </source>
</evidence>
<dbReference type="GeneID" id="117368866"/>
<feature type="region of interest" description="Disordered" evidence="1">
    <location>
        <begin position="318"/>
        <end position="461"/>
    </location>
</feature>
<feature type="compositionally biased region" description="Basic and acidic residues" evidence="1">
    <location>
        <begin position="484"/>
        <end position="494"/>
    </location>
</feature>
<dbReference type="OrthoDB" id="8962384at2759"/>
<accession>A0A6P8SHR9</accession>
<dbReference type="FunCoup" id="A0A6P8SHR9">
    <property type="interactions" value="113"/>
</dbReference>
<dbReference type="PANTHER" id="PTHR15016:SF6">
    <property type="entry name" value="BREAST CARCINOMA-AMPLIFIED SEQUENCE 1"/>
    <property type="match status" value="1"/>
</dbReference>
<feature type="compositionally biased region" description="Low complexity" evidence="1">
    <location>
        <begin position="653"/>
        <end position="667"/>
    </location>
</feature>
<protein>
    <submittedName>
        <fullName evidence="3">Breast carcinoma-amplified sequence 1</fullName>
    </submittedName>
</protein>